<name>A0A5B8R9Q8_9ZZZZ</name>
<evidence type="ECO:0000259" key="2">
    <source>
        <dbReference type="PROSITE" id="PS50977"/>
    </source>
</evidence>
<dbReference type="InterPro" id="IPR050109">
    <property type="entry name" value="HTH-type_TetR-like_transc_reg"/>
</dbReference>
<dbReference type="AlphaFoldDB" id="A0A5B8R9Q8"/>
<dbReference type="InterPro" id="IPR001647">
    <property type="entry name" value="HTH_TetR"/>
</dbReference>
<dbReference type="SUPFAM" id="SSF46689">
    <property type="entry name" value="Homeodomain-like"/>
    <property type="match status" value="1"/>
</dbReference>
<gene>
    <name evidence="3" type="ORF">KBTEX_01641</name>
</gene>
<dbReference type="PROSITE" id="PS50977">
    <property type="entry name" value="HTH_TETR_2"/>
    <property type="match status" value="1"/>
</dbReference>
<accession>A0A5B8R9Q8</accession>
<dbReference type="Gene3D" id="1.10.357.10">
    <property type="entry name" value="Tetracycline Repressor, domain 2"/>
    <property type="match status" value="1"/>
</dbReference>
<protein>
    <recommendedName>
        <fullName evidence="2">HTH tetR-type domain-containing protein</fullName>
    </recommendedName>
</protein>
<sequence length="204" mass="22177">MSQQLKPAVRARILAAAADAFAQRGYAAARLADIAGEAGVSTGNLYRYYPNKEALFAAVVPRSVAARFLRLMRARVRELATRSDWRAATAAGSSKADALLDFWIRQRLPVVILLTGAQGSPLAHVRALVVSELARLSDEYAVTRLGDNAGERVPRVVLVQLFSGTVDMIAAILREHADDATIRAAFQAFWRYQLAGLDALLRDG</sequence>
<keyword evidence="1" id="KW-0238">DNA-binding</keyword>
<dbReference type="InterPro" id="IPR009057">
    <property type="entry name" value="Homeodomain-like_sf"/>
</dbReference>
<feature type="domain" description="HTH tetR-type" evidence="2">
    <location>
        <begin position="7"/>
        <end position="67"/>
    </location>
</feature>
<evidence type="ECO:0000313" key="3">
    <source>
        <dbReference type="EMBL" id="QEA05321.1"/>
    </source>
</evidence>
<dbReference type="PANTHER" id="PTHR30055">
    <property type="entry name" value="HTH-TYPE TRANSCRIPTIONAL REGULATOR RUTR"/>
    <property type="match status" value="1"/>
</dbReference>
<dbReference type="GO" id="GO:0003700">
    <property type="term" value="F:DNA-binding transcription factor activity"/>
    <property type="evidence" value="ECO:0007669"/>
    <property type="project" value="TreeGrafter"/>
</dbReference>
<dbReference type="GO" id="GO:0000976">
    <property type="term" value="F:transcription cis-regulatory region binding"/>
    <property type="evidence" value="ECO:0007669"/>
    <property type="project" value="TreeGrafter"/>
</dbReference>
<evidence type="ECO:0000256" key="1">
    <source>
        <dbReference type="ARBA" id="ARBA00023125"/>
    </source>
</evidence>
<reference evidence="3" key="1">
    <citation type="submission" date="2019-06" db="EMBL/GenBank/DDBJ databases">
        <authorList>
            <person name="Murdoch R.W."/>
            <person name="Fathepure B."/>
        </authorList>
    </citation>
    <scope>NUCLEOTIDE SEQUENCE</scope>
</reference>
<proteinExistence type="predicted"/>
<organism evidence="3">
    <name type="scientific">uncultured organism</name>
    <dbReference type="NCBI Taxonomy" id="155900"/>
    <lineage>
        <taxon>unclassified sequences</taxon>
        <taxon>environmental samples</taxon>
    </lineage>
</organism>
<dbReference type="Pfam" id="PF00440">
    <property type="entry name" value="TetR_N"/>
    <property type="match status" value="1"/>
</dbReference>
<dbReference type="PRINTS" id="PR00455">
    <property type="entry name" value="HTHTETR"/>
</dbReference>
<dbReference type="EMBL" id="MN079099">
    <property type="protein sequence ID" value="QEA05321.1"/>
    <property type="molecule type" value="Genomic_DNA"/>
</dbReference>
<dbReference type="PANTHER" id="PTHR30055:SF226">
    <property type="entry name" value="HTH-TYPE TRANSCRIPTIONAL REGULATOR PKSA"/>
    <property type="match status" value="1"/>
</dbReference>